<accession>A0A382IRR8</accession>
<reference evidence="1" key="1">
    <citation type="submission" date="2018-05" db="EMBL/GenBank/DDBJ databases">
        <authorList>
            <person name="Lanie J.A."/>
            <person name="Ng W.-L."/>
            <person name="Kazmierczak K.M."/>
            <person name="Andrzejewski T.M."/>
            <person name="Davidsen T.M."/>
            <person name="Wayne K.J."/>
            <person name="Tettelin H."/>
            <person name="Glass J.I."/>
            <person name="Rusch D."/>
            <person name="Podicherti R."/>
            <person name="Tsui H.-C.T."/>
            <person name="Winkler M.E."/>
        </authorList>
    </citation>
    <scope>NUCLEOTIDE SEQUENCE</scope>
</reference>
<feature type="non-terminal residue" evidence="1">
    <location>
        <position position="27"/>
    </location>
</feature>
<name>A0A382IRR8_9ZZZZ</name>
<sequence>HQFILRQSHFIFSVRWFTHHINISIPC</sequence>
<proteinExistence type="predicted"/>
<evidence type="ECO:0000313" key="1">
    <source>
        <dbReference type="EMBL" id="SVC01969.1"/>
    </source>
</evidence>
<dbReference type="AlphaFoldDB" id="A0A382IRR8"/>
<feature type="non-terminal residue" evidence="1">
    <location>
        <position position="1"/>
    </location>
</feature>
<gene>
    <name evidence="1" type="ORF">METZ01_LOCUS254823</name>
</gene>
<dbReference type="EMBL" id="UINC01068962">
    <property type="protein sequence ID" value="SVC01969.1"/>
    <property type="molecule type" value="Genomic_DNA"/>
</dbReference>
<organism evidence="1">
    <name type="scientific">marine metagenome</name>
    <dbReference type="NCBI Taxonomy" id="408172"/>
    <lineage>
        <taxon>unclassified sequences</taxon>
        <taxon>metagenomes</taxon>
        <taxon>ecological metagenomes</taxon>
    </lineage>
</organism>
<protein>
    <submittedName>
        <fullName evidence="1">Uncharacterized protein</fullName>
    </submittedName>
</protein>